<feature type="domain" description="AAA+ ATPase" evidence="4">
    <location>
        <begin position="233"/>
        <end position="376"/>
    </location>
</feature>
<evidence type="ECO:0000259" key="4">
    <source>
        <dbReference type="SMART" id="SM00382"/>
    </source>
</evidence>
<keyword evidence="3" id="KW-0520">NAD</keyword>
<evidence type="ECO:0000256" key="1">
    <source>
        <dbReference type="ARBA" id="ARBA00022737"/>
    </source>
</evidence>
<dbReference type="GO" id="GO:0016787">
    <property type="term" value="F:hydrolase activity"/>
    <property type="evidence" value="ECO:0007669"/>
    <property type="project" value="UniProtKB-KW"/>
</dbReference>
<name>A0A8S9NTD2_BRACR</name>
<dbReference type="InterPro" id="IPR042197">
    <property type="entry name" value="Apaf_helical"/>
</dbReference>
<dbReference type="InterPro" id="IPR027417">
    <property type="entry name" value="P-loop_NTPase"/>
</dbReference>
<dbReference type="Proteomes" id="UP000712600">
    <property type="component" value="Unassembled WGS sequence"/>
</dbReference>
<dbReference type="Gene3D" id="1.10.8.430">
    <property type="entry name" value="Helical domain of apoptotic protease-activating factors"/>
    <property type="match status" value="1"/>
</dbReference>
<gene>
    <name evidence="5" type="ORF">F2Q69_00044574</name>
</gene>
<comment type="caution">
    <text evidence="5">The sequence shown here is derived from an EMBL/GenBank/DDBJ whole genome shotgun (WGS) entry which is preliminary data.</text>
</comment>
<evidence type="ECO:0000313" key="6">
    <source>
        <dbReference type="Proteomes" id="UP000712600"/>
    </source>
</evidence>
<dbReference type="AlphaFoldDB" id="A0A8S9NTD2"/>
<evidence type="ECO:0000256" key="3">
    <source>
        <dbReference type="ARBA" id="ARBA00023027"/>
    </source>
</evidence>
<keyword evidence="2" id="KW-0378">Hydrolase</keyword>
<dbReference type="Pfam" id="PF00931">
    <property type="entry name" value="NB-ARC"/>
    <property type="match status" value="1"/>
</dbReference>
<dbReference type="EMBL" id="QGKX02001621">
    <property type="protein sequence ID" value="KAF3504353.1"/>
    <property type="molecule type" value="Genomic_DNA"/>
</dbReference>
<dbReference type="PRINTS" id="PR00364">
    <property type="entry name" value="DISEASERSIST"/>
</dbReference>
<reference evidence="5" key="1">
    <citation type="submission" date="2019-12" db="EMBL/GenBank/DDBJ databases">
        <title>Genome sequencing and annotation of Brassica cretica.</title>
        <authorList>
            <person name="Studholme D.J."/>
            <person name="Sarris P."/>
        </authorList>
    </citation>
    <scope>NUCLEOTIDE SEQUENCE</scope>
    <source>
        <strain evidence="5">PFS-109/04</strain>
        <tissue evidence="5">Leaf</tissue>
    </source>
</reference>
<dbReference type="FunFam" id="3.40.50.300:FF:001002">
    <property type="entry name" value="Disease resistance protein (TIR-NBS-LRR class)"/>
    <property type="match status" value="1"/>
</dbReference>
<dbReference type="InterPro" id="IPR003593">
    <property type="entry name" value="AAA+_ATPase"/>
</dbReference>
<organism evidence="5 6">
    <name type="scientific">Brassica cretica</name>
    <name type="common">Mustard</name>
    <dbReference type="NCBI Taxonomy" id="69181"/>
    <lineage>
        <taxon>Eukaryota</taxon>
        <taxon>Viridiplantae</taxon>
        <taxon>Streptophyta</taxon>
        <taxon>Embryophyta</taxon>
        <taxon>Tracheophyta</taxon>
        <taxon>Spermatophyta</taxon>
        <taxon>Magnoliopsida</taxon>
        <taxon>eudicotyledons</taxon>
        <taxon>Gunneridae</taxon>
        <taxon>Pentapetalae</taxon>
        <taxon>rosids</taxon>
        <taxon>malvids</taxon>
        <taxon>Brassicales</taxon>
        <taxon>Brassicaceae</taxon>
        <taxon>Brassiceae</taxon>
        <taxon>Brassica</taxon>
    </lineage>
</organism>
<dbReference type="SMART" id="SM00382">
    <property type="entry name" value="AAA"/>
    <property type="match status" value="1"/>
</dbReference>
<evidence type="ECO:0000313" key="5">
    <source>
        <dbReference type="EMBL" id="KAF3504353.1"/>
    </source>
</evidence>
<accession>A0A8S9NTD2</accession>
<dbReference type="InterPro" id="IPR002182">
    <property type="entry name" value="NB-ARC"/>
</dbReference>
<dbReference type="Gene3D" id="3.40.50.300">
    <property type="entry name" value="P-loop containing nucleotide triphosphate hydrolases"/>
    <property type="match status" value="1"/>
</dbReference>
<dbReference type="PANTHER" id="PTHR11017">
    <property type="entry name" value="LEUCINE-RICH REPEAT-CONTAINING PROTEIN"/>
    <property type="match status" value="1"/>
</dbReference>
<dbReference type="InterPro" id="IPR044974">
    <property type="entry name" value="Disease_R_plants"/>
</dbReference>
<proteinExistence type="predicted"/>
<sequence length="520" mass="58143">MKKARRLNNHNHVFSMLKARCPLEDKTACDIKQSGALLPRDSMGTQTTVLAVTDDVVLPVISVLTVMKVVGKEGVERCDPMIITQASTIRRGWEGLLEGMEKARRLNNHNHVFSMLKARCPLEDKTACDIKQSGALLPRVRTCSLKDSMGTQTTVLAVTDDVVLPVISVLTVMKVVGKEGVERCDPMIITQASTINLMDELGLTPSKDFDDFVGMEARIKEIISLLSKHSDAKVKFLGIVGPTGIGKTSTARALYDRFSRDFEFSTFIEDIRGSKEMPSLGGSHHKYQLDCQKELLSRLFNQKDSKVGHLGVAEQRLRDKKVLIVLDEMDCLLKLEAMAKKADWFGPGSVIIITTEDRNLLKAQGIKCIYDIKLPDEVEAFQIFCQYAFGQKSIDYGPSIIRDLHTRFFFDFQFRAFIEYVSGSNEMTSLGDSDYCKFQSALQKTQYVDFYEFAWGITGLAGRLPLALRVLGSSLRGKSRDEWISAVPRLKSSLDKGIESILIFGYNGLSDDKDRALFLT</sequence>
<keyword evidence="1" id="KW-0677">Repeat</keyword>
<protein>
    <recommendedName>
        <fullName evidence="4">AAA+ ATPase domain-containing protein</fullName>
    </recommendedName>
</protein>
<dbReference type="GO" id="GO:0006952">
    <property type="term" value="P:defense response"/>
    <property type="evidence" value="ECO:0007669"/>
    <property type="project" value="InterPro"/>
</dbReference>
<dbReference type="GO" id="GO:0043531">
    <property type="term" value="F:ADP binding"/>
    <property type="evidence" value="ECO:0007669"/>
    <property type="project" value="InterPro"/>
</dbReference>
<dbReference type="PANTHER" id="PTHR11017:SF547">
    <property type="entry name" value="ADP-RIBOSYL CYCLASE_CYCLIC ADP-RIBOSE HYDROLASE"/>
    <property type="match status" value="1"/>
</dbReference>
<dbReference type="SUPFAM" id="SSF52540">
    <property type="entry name" value="P-loop containing nucleoside triphosphate hydrolases"/>
    <property type="match status" value="2"/>
</dbReference>
<evidence type="ECO:0000256" key="2">
    <source>
        <dbReference type="ARBA" id="ARBA00022801"/>
    </source>
</evidence>